<protein>
    <submittedName>
        <fullName evidence="1">Uncharacterized protein</fullName>
    </submittedName>
</protein>
<dbReference type="Proteomes" id="UP000600101">
    <property type="component" value="Unassembled WGS sequence"/>
</dbReference>
<accession>A0A9X0R317</accession>
<comment type="caution">
    <text evidence="1">The sequence shown here is derived from an EMBL/GenBank/DDBJ whole genome shotgun (WGS) entry which is preliminary data.</text>
</comment>
<keyword evidence="2" id="KW-1185">Reference proteome</keyword>
<evidence type="ECO:0000313" key="1">
    <source>
        <dbReference type="EMBL" id="MBC4017903.1"/>
    </source>
</evidence>
<gene>
    <name evidence="1" type="ORF">H7965_21600</name>
</gene>
<evidence type="ECO:0000313" key="2">
    <source>
        <dbReference type="Proteomes" id="UP000600101"/>
    </source>
</evidence>
<reference evidence="1" key="1">
    <citation type="submission" date="2020-08" db="EMBL/GenBank/DDBJ databases">
        <authorList>
            <person name="Hu Y."/>
            <person name="Nguyen S.V."/>
            <person name="Li F."/>
            <person name="Fanning S."/>
        </authorList>
    </citation>
    <scope>NUCLEOTIDE SEQUENCE</scope>
    <source>
        <strain evidence="1">SYSU D8009</strain>
    </source>
</reference>
<dbReference type="RefSeq" id="WP_186772659.1">
    <property type="nucleotide sequence ID" value="NZ_JACOMF010000037.1"/>
</dbReference>
<organism evidence="1 2">
    <name type="scientific">Siccirubricoccus deserti</name>
    <dbReference type="NCBI Taxonomy" id="2013562"/>
    <lineage>
        <taxon>Bacteria</taxon>
        <taxon>Pseudomonadati</taxon>
        <taxon>Pseudomonadota</taxon>
        <taxon>Alphaproteobacteria</taxon>
        <taxon>Acetobacterales</taxon>
        <taxon>Roseomonadaceae</taxon>
        <taxon>Siccirubricoccus</taxon>
    </lineage>
</organism>
<name>A0A9X0R317_9PROT</name>
<dbReference type="EMBL" id="JACOMF010000037">
    <property type="protein sequence ID" value="MBC4017903.1"/>
    <property type="molecule type" value="Genomic_DNA"/>
</dbReference>
<dbReference type="AlphaFoldDB" id="A0A9X0R317"/>
<sequence length="90" mass="9051">MTQGPGAEPLTLPILTAIQSMQGTVTLARILAQGGRQIDLAGLDAEAARLCTAVALLPAFAARPLRPALEALVAEVEGLAAALPSPPAEA</sequence>
<proteinExistence type="predicted"/>